<proteinExistence type="predicted"/>
<dbReference type="PANTHER" id="PTHR11538:SF26">
    <property type="entry name" value="FERREDOXIN-FOLD ANTICODON-BINDING DOMAIN-CONTAINING PROTEIN 1"/>
    <property type="match status" value="1"/>
</dbReference>
<dbReference type="PROSITE" id="PS00028">
    <property type="entry name" value="ZINC_FINGER_C2H2_1"/>
    <property type="match status" value="2"/>
</dbReference>
<name>A0AAD7UL60_9STRA</name>
<sequence length="358" mass="39221">MGGLLLLGEGDFSFASALARSVEGVIVATGLEDEASVVARYCDARGHLRRLKEAGMRVVHGVDATRLEGLGRFEDVAFTHPHLGTEDCAAHYALLAHTFAGIAAVGEPRVHVTLAGDQIDRWRAREAAARHGYECVAATPFVDAAFPGYTRRRSLSAASFRNRSASSTTLSFRRTAEARGPPWVELLDRVAGNQKACDRCGRVCFDQAALERHRGDAHAARVVREENVCDECGLSFADPGSLRQHYRAKHDDAPVPKPDWFLEQQEGRAENDRADDVECPACGMAIAPDCGALERHYESLVPRERSALLTCAQCERSFRDKRALAQHVVARHSVERREPGRFLETLYGGPARCASTTT</sequence>
<dbReference type="Proteomes" id="UP001230188">
    <property type="component" value="Unassembled WGS sequence"/>
</dbReference>
<evidence type="ECO:0000259" key="2">
    <source>
        <dbReference type="PROSITE" id="PS50157"/>
    </source>
</evidence>
<dbReference type="Pfam" id="PF10354">
    <property type="entry name" value="BMT5-like"/>
    <property type="match status" value="1"/>
</dbReference>
<gene>
    <name evidence="3" type="ORF">CTAYLR_003556</name>
</gene>
<dbReference type="Pfam" id="PF00096">
    <property type="entry name" value="zf-C2H2"/>
    <property type="match status" value="1"/>
</dbReference>
<evidence type="ECO:0000256" key="1">
    <source>
        <dbReference type="PROSITE-ProRule" id="PRU00042"/>
    </source>
</evidence>
<feature type="domain" description="C2H2-type" evidence="2">
    <location>
        <begin position="309"/>
        <end position="337"/>
    </location>
</feature>
<evidence type="ECO:0000313" key="3">
    <source>
        <dbReference type="EMBL" id="KAJ8611175.1"/>
    </source>
</evidence>
<dbReference type="InterPro" id="IPR013087">
    <property type="entry name" value="Znf_C2H2_type"/>
</dbReference>
<keyword evidence="1" id="KW-0862">Zinc</keyword>
<protein>
    <recommendedName>
        <fullName evidence="2">C2H2-type domain-containing protein</fullName>
    </recommendedName>
</protein>
<keyword evidence="4" id="KW-1185">Reference proteome</keyword>
<keyword evidence="1" id="KW-0863">Zinc-finger</keyword>
<keyword evidence="1" id="KW-0479">Metal-binding</keyword>
<dbReference type="GO" id="GO:0070042">
    <property type="term" value="F:rRNA (uridine-N3-)-methyltransferase activity"/>
    <property type="evidence" value="ECO:0007669"/>
    <property type="project" value="InterPro"/>
</dbReference>
<accession>A0AAD7UL60</accession>
<dbReference type="GO" id="GO:0070475">
    <property type="term" value="P:rRNA base methylation"/>
    <property type="evidence" value="ECO:0007669"/>
    <property type="project" value="InterPro"/>
</dbReference>
<dbReference type="Gene3D" id="3.30.160.60">
    <property type="entry name" value="Classic Zinc Finger"/>
    <property type="match status" value="2"/>
</dbReference>
<dbReference type="EMBL" id="JAQMWT010000081">
    <property type="protein sequence ID" value="KAJ8611175.1"/>
    <property type="molecule type" value="Genomic_DNA"/>
</dbReference>
<evidence type="ECO:0000313" key="4">
    <source>
        <dbReference type="Proteomes" id="UP001230188"/>
    </source>
</evidence>
<dbReference type="GO" id="GO:0005737">
    <property type="term" value="C:cytoplasm"/>
    <property type="evidence" value="ECO:0007669"/>
    <property type="project" value="TreeGrafter"/>
</dbReference>
<reference evidence="3" key="1">
    <citation type="submission" date="2023-01" db="EMBL/GenBank/DDBJ databases">
        <title>Metagenome sequencing of chrysophaentin producing Chrysophaeum taylorii.</title>
        <authorList>
            <person name="Davison J."/>
            <person name="Bewley C."/>
        </authorList>
    </citation>
    <scope>NUCLEOTIDE SEQUENCE</scope>
    <source>
        <strain evidence="3">NIES-1699</strain>
    </source>
</reference>
<dbReference type="GO" id="GO:0008270">
    <property type="term" value="F:zinc ion binding"/>
    <property type="evidence" value="ECO:0007669"/>
    <property type="project" value="UniProtKB-KW"/>
</dbReference>
<dbReference type="SMART" id="SM00355">
    <property type="entry name" value="ZnF_C2H2"/>
    <property type="match status" value="3"/>
</dbReference>
<dbReference type="PROSITE" id="PS50157">
    <property type="entry name" value="ZINC_FINGER_C2H2_2"/>
    <property type="match status" value="2"/>
</dbReference>
<dbReference type="PANTHER" id="PTHR11538">
    <property type="entry name" value="PHENYLALANYL-TRNA SYNTHETASE"/>
    <property type="match status" value="1"/>
</dbReference>
<feature type="domain" description="C2H2-type" evidence="2">
    <location>
        <begin position="227"/>
        <end position="250"/>
    </location>
</feature>
<dbReference type="InterPro" id="IPR019446">
    <property type="entry name" value="BMT5-like"/>
</dbReference>
<dbReference type="AlphaFoldDB" id="A0AAD7UL60"/>
<comment type="caution">
    <text evidence="3">The sequence shown here is derived from an EMBL/GenBank/DDBJ whole genome shotgun (WGS) entry which is preliminary data.</text>
</comment>
<organism evidence="3 4">
    <name type="scientific">Chrysophaeum taylorii</name>
    <dbReference type="NCBI Taxonomy" id="2483200"/>
    <lineage>
        <taxon>Eukaryota</taxon>
        <taxon>Sar</taxon>
        <taxon>Stramenopiles</taxon>
        <taxon>Ochrophyta</taxon>
        <taxon>Pelagophyceae</taxon>
        <taxon>Pelagomonadales</taxon>
        <taxon>Pelagomonadaceae</taxon>
        <taxon>Chrysophaeum</taxon>
    </lineage>
</organism>